<dbReference type="AlphaFoldDB" id="A0A8C0ZUE0"/>
<name>A0A8C0ZUE0_CASCN</name>
<accession>A0A8C0ZUE0</accession>
<proteinExistence type="predicted"/>
<sequence>VLWYFCPHPAFRMAPCTFSSTSMACIYESSLSCHFTGKNRRARAAVKTWKRRT</sequence>
<reference evidence="1" key="1">
    <citation type="submission" date="2023-09" db="UniProtKB">
        <authorList>
            <consortium name="Ensembl"/>
        </authorList>
    </citation>
    <scope>IDENTIFICATION</scope>
</reference>
<organism evidence="1">
    <name type="scientific">Castor canadensis</name>
    <name type="common">American beaver</name>
    <dbReference type="NCBI Taxonomy" id="51338"/>
    <lineage>
        <taxon>Eukaryota</taxon>
        <taxon>Metazoa</taxon>
        <taxon>Chordata</taxon>
        <taxon>Craniata</taxon>
        <taxon>Vertebrata</taxon>
        <taxon>Euteleostomi</taxon>
        <taxon>Mammalia</taxon>
        <taxon>Eutheria</taxon>
        <taxon>Euarchontoglires</taxon>
        <taxon>Glires</taxon>
        <taxon>Rodentia</taxon>
        <taxon>Castorimorpha</taxon>
        <taxon>Castoridae</taxon>
        <taxon>Castor</taxon>
    </lineage>
</organism>
<evidence type="ECO:0000313" key="1">
    <source>
        <dbReference type="Ensembl" id="ENSCCNP00000019243.1"/>
    </source>
</evidence>
<protein>
    <submittedName>
        <fullName evidence="1">Uncharacterized protein</fullName>
    </submittedName>
</protein>
<dbReference type="Ensembl" id="ENSCCNT00000024968.1">
    <property type="protein sequence ID" value="ENSCCNP00000019243.1"/>
    <property type="gene ID" value="ENSCCNG00000019386.1"/>
</dbReference>